<dbReference type="AlphaFoldDB" id="A0A6B2KY77"/>
<name>A0A6B2KY77_9EUKA</name>
<dbReference type="GO" id="GO:0007004">
    <property type="term" value="P:telomere maintenance via telomerase"/>
    <property type="evidence" value="ECO:0007669"/>
    <property type="project" value="TreeGrafter"/>
</dbReference>
<evidence type="ECO:0000256" key="17">
    <source>
        <dbReference type="ARBA" id="ARBA00023254"/>
    </source>
</evidence>
<dbReference type="FunFam" id="3.40.50.300:FF:000593">
    <property type="entry name" value="DNA repair protein RAD50"/>
    <property type="match status" value="1"/>
</dbReference>
<feature type="coiled-coil region" evidence="20">
    <location>
        <begin position="430"/>
        <end position="478"/>
    </location>
</feature>
<dbReference type="Pfam" id="PF13558">
    <property type="entry name" value="SbcC_Walker_B"/>
    <property type="match status" value="1"/>
</dbReference>
<keyword evidence="7 19" id="KW-0479">Metal-binding</keyword>
<dbReference type="GO" id="GO:0000722">
    <property type="term" value="P:telomere maintenance via recombination"/>
    <property type="evidence" value="ECO:0007669"/>
    <property type="project" value="TreeGrafter"/>
</dbReference>
<evidence type="ECO:0000259" key="21">
    <source>
        <dbReference type="PROSITE" id="PS51131"/>
    </source>
</evidence>
<evidence type="ECO:0000256" key="15">
    <source>
        <dbReference type="ARBA" id="ARBA00023204"/>
    </source>
</evidence>
<dbReference type="GO" id="GO:0046872">
    <property type="term" value="F:metal ion binding"/>
    <property type="evidence" value="ECO:0007669"/>
    <property type="project" value="UniProtKB-UniRule"/>
</dbReference>
<feature type="coiled-coil region" evidence="20">
    <location>
        <begin position="310"/>
        <end position="396"/>
    </location>
</feature>
<evidence type="ECO:0000256" key="13">
    <source>
        <dbReference type="ARBA" id="ARBA00022842"/>
    </source>
</evidence>
<dbReference type="GO" id="GO:0006302">
    <property type="term" value="P:double-strand break repair"/>
    <property type="evidence" value="ECO:0007669"/>
    <property type="project" value="UniProtKB-ARBA"/>
</dbReference>
<evidence type="ECO:0000256" key="5">
    <source>
        <dbReference type="ARBA" id="ARBA00017893"/>
    </source>
</evidence>
<evidence type="ECO:0000256" key="7">
    <source>
        <dbReference type="ARBA" id="ARBA00022723"/>
    </source>
</evidence>
<comment type="cofactor">
    <cofactor evidence="1">
        <name>Zn(2+)</name>
        <dbReference type="ChEBI" id="CHEBI:29105"/>
    </cofactor>
</comment>
<dbReference type="InterPro" id="IPR027417">
    <property type="entry name" value="P-loop_NTPase"/>
</dbReference>
<reference evidence="22" key="1">
    <citation type="journal article" date="2020" name="J. Eukaryot. Microbiol.">
        <title>De novo Sequencing, Assembly and Annotation of the Transcriptome for the Free-Living Testate Amoeba Arcella intermedia.</title>
        <authorList>
            <person name="Ribeiro G.M."/>
            <person name="Porfirio-Sousa A.L."/>
            <person name="Maurer-Alcala X.X."/>
            <person name="Katz L.A."/>
            <person name="Lahr D.J.G."/>
        </authorList>
    </citation>
    <scope>NUCLEOTIDE SEQUENCE</scope>
</reference>
<keyword evidence="6" id="KW-0158">Chromosome</keyword>
<feature type="domain" description="Zinc-hook" evidence="21">
    <location>
        <begin position="94"/>
        <end position="189"/>
    </location>
</feature>
<evidence type="ECO:0000256" key="1">
    <source>
        <dbReference type="ARBA" id="ARBA00001947"/>
    </source>
</evidence>
<evidence type="ECO:0000256" key="4">
    <source>
        <dbReference type="ARBA" id="ARBA00009439"/>
    </source>
</evidence>
<dbReference type="SUPFAM" id="SSF52540">
    <property type="entry name" value="P-loop containing nucleoside triphosphate hydrolases"/>
    <property type="match status" value="1"/>
</dbReference>
<dbReference type="GO" id="GO:0000794">
    <property type="term" value="C:condensed nuclear chromosome"/>
    <property type="evidence" value="ECO:0007669"/>
    <property type="project" value="TreeGrafter"/>
</dbReference>
<feature type="binding site" evidence="19">
    <location>
        <position position="138"/>
    </location>
    <ligand>
        <name>Zn(2+)</name>
        <dbReference type="ChEBI" id="CHEBI:29105"/>
    </ligand>
</feature>
<keyword evidence="10" id="KW-0378">Hydrolase</keyword>
<keyword evidence="12" id="KW-0067">ATP-binding</keyword>
<evidence type="ECO:0000256" key="12">
    <source>
        <dbReference type="ARBA" id="ARBA00022840"/>
    </source>
</evidence>
<evidence type="ECO:0000313" key="22">
    <source>
        <dbReference type="EMBL" id="NDV29723.1"/>
    </source>
</evidence>
<keyword evidence="14 20" id="KW-0175">Coiled coil</keyword>
<dbReference type="GO" id="GO:0043047">
    <property type="term" value="F:single-stranded telomeric DNA binding"/>
    <property type="evidence" value="ECO:0007669"/>
    <property type="project" value="TreeGrafter"/>
</dbReference>
<keyword evidence="17" id="KW-0469">Meiosis</keyword>
<comment type="catalytic activity">
    <reaction evidence="18">
        <text>ATP + H2O = ADP + phosphate + H(+)</text>
        <dbReference type="Rhea" id="RHEA:13065"/>
        <dbReference type="ChEBI" id="CHEBI:15377"/>
        <dbReference type="ChEBI" id="CHEBI:15378"/>
        <dbReference type="ChEBI" id="CHEBI:30616"/>
        <dbReference type="ChEBI" id="CHEBI:43474"/>
        <dbReference type="ChEBI" id="CHEBI:456216"/>
    </reaction>
</comment>
<keyword evidence="9" id="KW-0227">DNA damage</keyword>
<keyword evidence="16" id="KW-0539">Nucleus</keyword>
<dbReference type="GO" id="GO:0003691">
    <property type="term" value="F:double-stranded telomeric DNA binding"/>
    <property type="evidence" value="ECO:0007669"/>
    <property type="project" value="TreeGrafter"/>
</dbReference>
<evidence type="ECO:0000256" key="20">
    <source>
        <dbReference type="SAM" id="Coils"/>
    </source>
</evidence>
<evidence type="ECO:0000256" key="11">
    <source>
        <dbReference type="ARBA" id="ARBA00022833"/>
    </source>
</evidence>
<comment type="similarity">
    <text evidence="4">Belongs to the SMC family. RAD50 subfamily.</text>
</comment>
<evidence type="ECO:0000256" key="10">
    <source>
        <dbReference type="ARBA" id="ARBA00022801"/>
    </source>
</evidence>
<comment type="subcellular location">
    <subcellularLocation>
        <location evidence="3">Chromosome</location>
    </subcellularLocation>
    <subcellularLocation>
        <location evidence="2">Nucleus</location>
    </subcellularLocation>
</comment>
<dbReference type="GO" id="GO:0070192">
    <property type="term" value="P:chromosome organization involved in meiotic cell cycle"/>
    <property type="evidence" value="ECO:0007669"/>
    <property type="project" value="TreeGrafter"/>
</dbReference>
<evidence type="ECO:0000256" key="14">
    <source>
        <dbReference type="ARBA" id="ARBA00023054"/>
    </source>
</evidence>
<organism evidence="22">
    <name type="scientific">Arcella intermedia</name>
    <dbReference type="NCBI Taxonomy" id="1963864"/>
    <lineage>
        <taxon>Eukaryota</taxon>
        <taxon>Amoebozoa</taxon>
        <taxon>Tubulinea</taxon>
        <taxon>Elardia</taxon>
        <taxon>Arcellinida</taxon>
        <taxon>Sphaerothecina</taxon>
        <taxon>Arcellidae</taxon>
        <taxon>Arcella</taxon>
    </lineage>
</organism>
<feature type="binding site" evidence="19">
    <location>
        <position position="141"/>
    </location>
    <ligand>
        <name>Zn(2+)</name>
        <dbReference type="ChEBI" id="CHEBI:29105"/>
    </ligand>
</feature>
<feature type="coiled-coil region" evidence="20">
    <location>
        <begin position="33"/>
        <end position="121"/>
    </location>
</feature>
<protein>
    <recommendedName>
        <fullName evidence="5">DNA repair protein RAD50</fullName>
    </recommendedName>
</protein>
<proteinExistence type="inferred from homology"/>
<dbReference type="PANTHER" id="PTHR18867">
    <property type="entry name" value="RAD50"/>
    <property type="match status" value="1"/>
</dbReference>
<evidence type="ECO:0000256" key="9">
    <source>
        <dbReference type="ARBA" id="ARBA00022763"/>
    </source>
</evidence>
<evidence type="ECO:0000256" key="19">
    <source>
        <dbReference type="PROSITE-ProRule" id="PRU00471"/>
    </source>
</evidence>
<dbReference type="InterPro" id="IPR013134">
    <property type="entry name" value="Zn_hook_RAD50"/>
</dbReference>
<sequence>MEQDEKIYEQKLAAVKDDLIKYLGQLPEPSKIKGEIEAKLKACKSKIEKKQKKLDAARANCYLMKNQAEEIDKVLKEKNKLLTTIKKKLEPLKERPLPDVLKEIDQELDDTKEELTKLKSAEIMYKNFIKMASKSKCCPLCDRDLNGKVEPFVQKLQETLQQVPESYKSSSSELANQEKIKVKLSQLQPDYNLILQINKEIPELLAKKNTFQENEIVSSEQLSKISPKLEQEKLIESKLLFLAGVAEDLNTRYLMNAKLRETKENEENKLKKKKLFVEGKTVEECLKEVETLQSESDKCAHMRDELSSTYQKNMTELNSLEGECNNLSKQLLELRNSNANVLNFKQKVEQFKQDILHDEEEIEKFEDLAQQKKSEMKKLIAERAKFNEECLKIQQEFSADKDKFMNCVIKLEHIHNQISSTVGEEFNNKLQQVAQKKKTTEAKLEKIVKQIQKLEGDIQNLNAALSDQEGVKRNLEDNIRWKKKQQECKNRQRTLEKMQDMATTKINPNIATELKLIAKEIVKLRSDHDKCEGSRLTHQDTVNRRKKDLSSKNYVNVDEEYRLILINMQTTEMVVKDLEKYFKALDKALMKFHSMKMSEINQILKEYWQATYKGNDIEWIEIQADIQETEKRRTYNYRVVMMKGGTPLNMKGRCSAGQKVLASLIIRLALAETFCVNCGILALDEPTTNLDRHNIESFALALLKIINNRKNQRNFQIIIITHDEEFVQLLGRSEHADYYWRITKDSKGYSTIERHQIVEM</sequence>
<dbReference type="PROSITE" id="PS51131">
    <property type="entry name" value="ZN_HOOK"/>
    <property type="match status" value="1"/>
</dbReference>
<keyword evidence="13" id="KW-0460">Magnesium</keyword>
<dbReference type="PANTHER" id="PTHR18867:SF12">
    <property type="entry name" value="DNA REPAIR PROTEIN RAD50"/>
    <property type="match status" value="1"/>
</dbReference>
<dbReference type="GO" id="GO:0030870">
    <property type="term" value="C:Mre11 complex"/>
    <property type="evidence" value="ECO:0007669"/>
    <property type="project" value="TreeGrafter"/>
</dbReference>
<dbReference type="GO" id="GO:0005524">
    <property type="term" value="F:ATP binding"/>
    <property type="evidence" value="ECO:0007669"/>
    <property type="project" value="UniProtKB-KW"/>
</dbReference>
<keyword evidence="15" id="KW-0234">DNA repair</keyword>
<accession>A0A6B2KY77</accession>
<keyword evidence="11 19" id="KW-0862">Zinc</keyword>
<dbReference type="GO" id="GO:0016787">
    <property type="term" value="F:hydrolase activity"/>
    <property type="evidence" value="ECO:0007669"/>
    <property type="project" value="UniProtKB-KW"/>
</dbReference>
<dbReference type="EMBL" id="GIBP01000754">
    <property type="protein sequence ID" value="NDV29723.1"/>
    <property type="molecule type" value="Transcribed_RNA"/>
</dbReference>
<dbReference type="Gene3D" id="3.40.50.300">
    <property type="entry name" value="P-loop containing nucleotide triphosphate hydrolases"/>
    <property type="match status" value="1"/>
</dbReference>
<keyword evidence="8" id="KW-0547">Nucleotide-binding</keyword>
<dbReference type="GO" id="GO:0051880">
    <property type="term" value="F:G-quadruplex DNA binding"/>
    <property type="evidence" value="ECO:0007669"/>
    <property type="project" value="TreeGrafter"/>
</dbReference>
<evidence type="ECO:0000256" key="16">
    <source>
        <dbReference type="ARBA" id="ARBA00023242"/>
    </source>
</evidence>
<evidence type="ECO:0000256" key="2">
    <source>
        <dbReference type="ARBA" id="ARBA00004123"/>
    </source>
</evidence>
<evidence type="ECO:0000256" key="6">
    <source>
        <dbReference type="ARBA" id="ARBA00022454"/>
    </source>
</evidence>
<evidence type="ECO:0000256" key="8">
    <source>
        <dbReference type="ARBA" id="ARBA00022741"/>
    </source>
</evidence>
<evidence type="ECO:0000256" key="18">
    <source>
        <dbReference type="ARBA" id="ARBA00049360"/>
    </source>
</evidence>
<evidence type="ECO:0000256" key="3">
    <source>
        <dbReference type="ARBA" id="ARBA00004286"/>
    </source>
</evidence>